<dbReference type="EMBL" id="JAENHL010000007">
    <property type="protein sequence ID" value="MBK1869002.1"/>
    <property type="molecule type" value="Genomic_DNA"/>
</dbReference>
<organism evidence="1 2">
    <name type="scientific">Taklimakanibacter albus</name>
    <dbReference type="NCBI Taxonomy" id="2800327"/>
    <lineage>
        <taxon>Bacteria</taxon>
        <taxon>Pseudomonadati</taxon>
        <taxon>Pseudomonadota</taxon>
        <taxon>Alphaproteobacteria</taxon>
        <taxon>Hyphomicrobiales</taxon>
        <taxon>Aestuariivirgaceae</taxon>
        <taxon>Taklimakanibacter</taxon>
    </lineage>
</organism>
<sequence>MSATVSLPTGSRARRRLLMFEPYLYSAPALLLVAATTLIPIVIGISYAFRNIMLLDPTSGDFVGLDNFRELLRDASFWNALKNTVVWTASCVGFQFLFGLILALMLNRPFPGRALIQATIFLPWAIPTFLVGMNWSWLLNPAIGPLPHWAYALGLMNAPDNILSDPDYALWGPIFAGIWWGTPFFAITLLAALQSIPREIYEAAEIDGAGGLERFRSITLPFLAPTMVITVLLRTIWVANSPELIVVMTKGGPADASQIVASYVFTQAYQGLNFGYASAVATALVLLLLVYAFLLIAIRQTMLGRR</sequence>
<comment type="caution">
    <text evidence="1">The sequence shown here is derived from an EMBL/GenBank/DDBJ whole genome shotgun (WGS) entry which is preliminary data.</text>
</comment>
<evidence type="ECO:0000313" key="2">
    <source>
        <dbReference type="Proteomes" id="UP000616151"/>
    </source>
</evidence>
<accession>A0ACC5R8Q4</accession>
<keyword evidence="2" id="KW-1185">Reference proteome</keyword>
<name>A0ACC5R8Q4_9HYPH</name>
<dbReference type="Proteomes" id="UP000616151">
    <property type="component" value="Unassembled WGS sequence"/>
</dbReference>
<reference evidence="1" key="1">
    <citation type="submission" date="2021-01" db="EMBL/GenBank/DDBJ databases">
        <authorList>
            <person name="Sun Q."/>
        </authorList>
    </citation>
    <scope>NUCLEOTIDE SEQUENCE</scope>
    <source>
        <strain evidence="1">YIM B02566</strain>
    </source>
</reference>
<gene>
    <name evidence="1" type="ORF">JHL16_21765</name>
</gene>
<evidence type="ECO:0000313" key="1">
    <source>
        <dbReference type="EMBL" id="MBK1869002.1"/>
    </source>
</evidence>
<protein>
    <submittedName>
        <fullName evidence="1">Sugar ABC transporter permease</fullName>
    </submittedName>
</protein>
<proteinExistence type="predicted"/>